<feature type="region of interest" description="Disordered" evidence="1">
    <location>
        <begin position="1"/>
        <end position="102"/>
    </location>
</feature>
<dbReference type="OrthoDB" id="2508363at2759"/>
<dbReference type="AlphaFoldDB" id="A0A5B0MJF7"/>
<comment type="caution">
    <text evidence="2">The sequence shown here is derived from an EMBL/GenBank/DDBJ whole genome shotgun (WGS) entry which is preliminary data.</text>
</comment>
<feature type="compositionally biased region" description="Basic and acidic residues" evidence="1">
    <location>
        <begin position="191"/>
        <end position="202"/>
    </location>
</feature>
<keyword evidence="3" id="KW-1185">Reference proteome</keyword>
<proteinExistence type="predicted"/>
<name>A0A5B0MJF7_PUCGR</name>
<gene>
    <name evidence="2" type="ORF">PGT21_018079</name>
</gene>
<evidence type="ECO:0000256" key="1">
    <source>
        <dbReference type="SAM" id="MobiDB-lite"/>
    </source>
</evidence>
<dbReference type="Proteomes" id="UP000324748">
    <property type="component" value="Unassembled WGS sequence"/>
</dbReference>
<evidence type="ECO:0000313" key="3">
    <source>
        <dbReference type="Proteomes" id="UP000324748"/>
    </source>
</evidence>
<feature type="region of interest" description="Disordered" evidence="1">
    <location>
        <begin position="191"/>
        <end position="222"/>
    </location>
</feature>
<evidence type="ECO:0000313" key="2">
    <source>
        <dbReference type="EMBL" id="KAA1076762.1"/>
    </source>
</evidence>
<dbReference type="EMBL" id="VSWC01000145">
    <property type="protein sequence ID" value="KAA1076762.1"/>
    <property type="molecule type" value="Genomic_DNA"/>
</dbReference>
<feature type="compositionally biased region" description="Basic and acidic residues" evidence="1">
    <location>
        <begin position="48"/>
        <end position="67"/>
    </location>
</feature>
<reference evidence="2 3" key="1">
    <citation type="submission" date="2019-05" db="EMBL/GenBank/DDBJ databases">
        <title>Emergence of the Ug99 lineage of the wheat stem rust pathogen through somatic hybridization.</title>
        <authorList>
            <person name="Li F."/>
            <person name="Upadhyaya N.M."/>
            <person name="Sperschneider J."/>
            <person name="Matny O."/>
            <person name="Nguyen-Phuc H."/>
            <person name="Mago R."/>
            <person name="Raley C."/>
            <person name="Miller M.E."/>
            <person name="Silverstein K.A.T."/>
            <person name="Henningsen E."/>
            <person name="Hirsch C.D."/>
            <person name="Visser B."/>
            <person name="Pretorius Z.A."/>
            <person name="Steffenson B.J."/>
            <person name="Schwessinger B."/>
            <person name="Dodds P.N."/>
            <person name="Figueroa M."/>
        </authorList>
    </citation>
    <scope>NUCLEOTIDE SEQUENCE [LARGE SCALE GENOMIC DNA]</scope>
    <source>
        <strain evidence="2">21-0</strain>
    </source>
</reference>
<sequence>MSTRSNNPDLHGPLPPASRPRRSKSAGGTGQPPQADHNPKETSASLSRESDGGDIGRERLDHGDHGSSHQSKHRDHTNSPKGLGTDDSTSRESLRCDGLGSPSISTHSNNLFTIKYSVRVLSKEEKIQLLTKEHILLWKRCEALRPSGATEELRALLGQAQESQKTLQKLIPRTELEEYVRGWNPWTIKKEMFPTTRKEGGGKKRSSSSQASSSKNTLFNDPGRWKRVMRGCNTLEAAYRHMAD</sequence>
<accession>A0A5B0MJF7</accession>
<organism evidence="2 3">
    <name type="scientific">Puccinia graminis f. sp. tritici</name>
    <dbReference type="NCBI Taxonomy" id="56615"/>
    <lineage>
        <taxon>Eukaryota</taxon>
        <taxon>Fungi</taxon>
        <taxon>Dikarya</taxon>
        <taxon>Basidiomycota</taxon>
        <taxon>Pucciniomycotina</taxon>
        <taxon>Pucciniomycetes</taxon>
        <taxon>Pucciniales</taxon>
        <taxon>Pucciniaceae</taxon>
        <taxon>Puccinia</taxon>
    </lineage>
</organism>
<protein>
    <submittedName>
        <fullName evidence="2">Uncharacterized protein</fullName>
    </submittedName>
</protein>